<dbReference type="AlphaFoldDB" id="A0ABD1YZF8"/>
<feature type="region of interest" description="Disordered" evidence="1">
    <location>
        <begin position="37"/>
        <end position="99"/>
    </location>
</feature>
<keyword evidence="3" id="KW-1185">Reference proteome</keyword>
<organism evidence="2 3">
    <name type="scientific">Riccia fluitans</name>
    <dbReference type="NCBI Taxonomy" id="41844"/>
    <lineage>
        <taxon>Eukaryota</taxon>
        <taxon>Viridiplantae</taxon>
        <taxon>Streptophyta</taxon>
        <taxon>Embryophyta</taxon>
        <taxon>Marchantiophyta</taxon>
        <taxon>Marchantiopsida</taxon>
        <taxon>Marchantiidae</taxon>
        <taxon>Marchantiales</taxon>
        <taxon>Ricciaceae</taxon>
        <taxon>Riccia</taxon>
    </lineage>
</organism>
<sequence>MDKQVQELATQLERAQFQLKKVRTKADLKAAFADLDTVESQLDKEHERNSKLQDKVSSPIDPTPTTSPSLNGLIFPDSDSNPASSRHQSDKVPGHVQAR</sequence>
<protein>
    <submittedName>
        <fullName evidence="2">Uncharacterized protein</fullName>
    </submittedName>
</protein>
<name>A0ABD1YZF8_9MARC</name>
<accession>A0ABD1YZF8</accession>
<feature type="compositionally biased region" description="Low complexity" evidence="1">
    <location>
        <begin position="57"/>
        <end position="69"/>
    </location>
</feature>
<feature type="compositionally biased region" description="Basic and acidic residues" evidence="1">
    <location>
        <begin position="41"/>
        <end position="54"/>
    </location>
</feature>
<dbReference type="EMBL" id="JBHFFA010000003">
    <property type="protein sequence ID" value="KAL2636168.1"/>
    <property type="molecule type" value="Genomic_DNA"/>
</dbReference>
<dbReference type="Proteomes" id="UP001605036">
    <property type="component" value="Unassembled WGS sequence"/>
</dbReference>
<proteinExistence type="predicted"/>
<evidence type="ECO:0000313" key="3">
    <source>
        <dbReference type="Proteomes" id="UP001605036"/>
    </source>
</evidence>
<gene>
    <name evidence="2" type="ORF">R1flu_007647</name>
</gene>
<evidence type="ECO:0000313" key="2">
    <source>
        <dbReference type="EMBL" id="KAL2636168.1"/>
    </source>
</evidence>
<evidence type="ECO:0000256" key="1">
    <source>
        <dbReference type="SAM" id="MobiDB-lite"/>
    </source>
</evidence>
<comment type="caution">
    <text evidence="2">The sequence shown here is derived from an EMBL/GenBank/DDBJ whole genome shotgun (WGS) entry which is preliminary data.</text>
</comment>
<reference evidence="2 3" key="1">
    <citation type="submission" date="2024-09" db="EMBL/GenBank/DDBJ databases">
        <title>Chromosome-scale assembly of Riccia fluitans.</title>
        <authorList>
            <person name="Paukszto L."/>
            <person name="Sawicki J."/>
            <person name="Karawczyk K."/>
            <person name="Piernik-Szablinska J."/>
            <person name="Szczecinska M."/>
            <person name="Mazdziarz M."/>
        </authorList>
    </citation>
    <scope>NUCLEOTIDE SEQUENCE [LARGE SCALE GENOMIC DNA]</scope>
    <source>
        <strain evidence="2">Rf_01</strain>
        <tissue evidence="2">Aerial parts of the thallus</tissue>
    </source>
</reference>